<evidence type="ECO:0000313" key="3">
    <source>
        <dbReference type="Proteomes" id="UP000556436"/>
    </source>
</evidence>
<dbReference type="Pfam" id="PF19692">
    <property type="entry name" value="DUF6193"/>
    <property type="match status" value="1"/>
</dbReference>
<protein>
    <submittedName>
        <fullName evidence="2">Uncharacterized protein</fullName>
    </submittedName>
</protein>
<evidence type="ECO:0000313" key="2">
    <source>
        <dbReference type="EMBL" id="MBB4889158.1"/>
    </source>
</evidence>
<reference evidence="2 3" key="1">
    <citation type="submission" date="2020-08" db="EMBL/GenBank/DDBJ databases">
        <title>Genomic Encyclopedia of Type Strains, Phase III (KMG-III): the genomes of soil and plant-associated and newly described type strains.</title>
        <authorList>
            <person name="Whitman W."/>
        </authorList>
    </citation>
    <scope>NUCLEOTIDE SEQUENCE [LARGE SCALE GENOMIC DNA]</scope>
    <source>
        <strain evidence="2 3">CECT 3265</strain>
    </source>
</reference>
<sequence length="268" mass="28645">MSAQSPHDGPKMDAALYPELSPDAGDPGAGLRRFAAAAGITLAPLHVTEWASAPHGPVTLVVKADRGIVRVALERDRREIQVDLTMPWLGAALSGHAETLTDVAQALDDWQRGDALTVIAGRRGWLAASPRAVAHEEGRTVEYAWDVARAATAGQWNGPLVEGAYNTPELRQLAPFVTHGTLTFHRSPMPPFSHDLFEIGPAENDSWRVGSRQTPLGTHTVVTTVAEAIALVVEALPPDCNPAVQASDSELDQLPKRVSHVASFASFL</sequence>
<dbReference type="AlphaFoldDB" id="A0A7W7PHE5"/>
<proteinExistence type="predicted"/>
<dbReference type="Proteomes" id="UP000556436">
    <property type="component" value="Unassembled WGS sequence"/>
</dbReference>
<dbReference type="RefSeq" id="WP_184737376.1">
    <property type="nucleotide sequence ID" value="NZ_BMRW01000002.1"/>
</dbReference>
<keyword evidence="3" id="KW-1185">Reference proteome</keyword>
<feature type="region of interest" description="Disordered" evidence="1">
    <location>
        <begin position="1"/>
        <end position="21"/>
    </location>
</feature>
<dbReference type="InterPro" id="IPR045682">
    <property type="entry name" value="DUF6193"/>
</dbReference>
<comment type="caution">
    <text evidence="2">The sequence shown here is derived from an EMBL/GenBank/DDBJ whole genome shotgun (WGS) entry which is preliminary data.</text>
</comment>
<dbReference type="EMBL" id="JACHJG010000012">
    <property type="protein sequence ID" value="MBB4889158.1"/>
    <property type="molecule type" value="Genomic_DNA"/>
</dbReference>
<gene>
    <name evidence="2" type="ORF">FHS38_005233</name>
</gene>
<name>A0A7W7PHE5_STRNE</name>
<organism evidence="2 3">
    <name type="scientific">Streptomyces netropsis</name>
    <name type="common">Streptoverticillium netropsis</name>
    <dbReference type="NCBI Taxonomy" id="55404"/>
    <lineage>
        <taxon>Bacteria</taxon>
        <taxon>Bacillati</taxon>
        <taxon>Actinomycetota</taxon>
        <taxon>Actinomycetes</taxon>
        <taxon>Kitasatosporales</taxon>
        <taxon>Streptomycetaceae</taxon>
        <taxon>Streptomyces</taxon>
    </lineage>
</organism>
<evidence type="ECO:0000256" key="1">
    <source>
        <dbReference type="SAM" id="MobiDB-lite"/>
    </source>
</evidence>
<accession>A0A7W7PHE5</accession>